<dbReference type="SMART" id="SM00895">
    <property type="entry name" value="FCD"/>
    <property type="match status" value="1"/>
</dbReference>
<keyword evidence="3" id="KW-0804">Transcription</keyword>
<evidence type="ECO:0000256" key="4">
    <source>
        <dbReference type="SAM" id="MobiDB-lite"/>
    </source>
</evidence>
<proteinExistence type="predicted"/>
<evidence type="ECO:0000313" key="6">
    <source>
        <dbReference type="EMBL" id="MFC5387172.1"/>
    </source>
</evidence>
<evidence type="ECO:0000259" key="5">
    <source>
        <dbReference type="PROSITE" id="PS50949"/>
    </source>
</evidence>
<dbReference type="PANTHER" id="PTHR43537">
    <property type="entry name" value="TRANSCRIPTIONAL REGULATOR, GNTR FAMILY"/>
    <property type="match status" value="1"/>
</dbReference>
<feature type="domain" description="HTH gntR-type" evidence="5">
    <location>
        <begin position="16"/>
        <end position="83"/>
    </location>
</feature>
<dbReference type="PANTHER" id="PTHR43537:SF45">
    <property type="entry name" value="GNTR FAMILY REGULATORY PROTEIN"/>
    <property type="match status" value="1"/>
</dbReference>
<feature type="region of interest" description="Disordered" evidence="4">
    <location>
        <begin position="1"/>
        <end position="20"/>
    </location>
</feature>
<dbReference type="Gene3D" id="1.20.120.530">
    <property type="entry name" value="GntR ligand-binding domain-like"/>
    <property type="match status" value="1"/>
</dbReference>
<dbReference type="Gene3D" id="1.10.10.10">
    <property type="entry name" value="Winged helix-like DNA-binding domain superfamily/Winged helix DNA-binding domain"/>
    <property type="match status" value="1"/>
</dbReference>
<name>A0ABW0GZS5_9HYPH</name>
<accession>A0ABW0GZS5</accession>
<organism evidence="6 7">
    <name type="scientific">Aquamicrobium segne</name>
    <dbReference type="NCBI Taxonomy" id="469547"/>
    <lineage>
        <taxon>Bacteria</taxon>
        <taxon>Pseudomonadati</taxon>
        <taxon>Pseudomonadota</taxon>
        <taxon>Alphaproteobacteria</taxon>
        <taxon>Hyphomicrobiales</taxon>
        <taxon>Phyllobacteriaceae</taxon>
        <taxon>Aquamicrobium</taxon>
    </lineage>
</organism>
<gene>
    <name evidence="6" type="ORF">ACFPLB_14515</name>
</gene>
<dbReference type="EMBL" id="JBHSLL010000055">
    <property type="protein sequence ID" value="MFC5387172.1"/>
    <property type="molecule type" value="Genomic_DNA"/>
</dbReference>
<evidence type="ECO:0000256" key="1">
    <source>
        <dbReference type="ARBA" id="ARBA00023015"/>
    </source>
</evidence>
<dbReference type="SUPFAM" id="SSF46785">
    <property type="entry name" value="Winged helix' DNA-binding domain"/>
    <property type="match status" value="1"/>
</dbReference>
<dbReference type="InterPro" id="IPR000524">
    <property type="entry name" value="Tscrpt_reg_HTH_GntR"/>
</dbReference>
<dbReference type="PROSITE" id="PS50949">
    <property type="entry name" value="HTH_GNTR"/>
    <property type="match status" value="1"/>
</dbReference>
<dbReference type="InterPro" id="IPR011711">
    <property type="entry name" value="GntR_C"/>
</dbReference>
<dbReference type="InterPro" id="IPR008920">
    <property type="entry name" value="TF_FadR/GntR_C"/>
</dbReference>
<keyword evidence="1" id="KW-0805">Transcription regulation</keyword>
<dbReference type="Proteomes" id="UP001596016">
    <property type="component" value="Unassembled WGS sequence"/>
</dbReference>
<reference evidence="7" key="1">
    <citation type="journal article" date="2019" name="Int. J. Syst. Evol. Microbiol.">
        <title>The Global Catalogue of Microorganisms (GCM) 10K type strain sequencing project: providing services to taxonomists for standard genome sequencing and annotation.</title>
        <authorList>
            <consortium name="The Broad Institute Genomics Platform"/>
            <consortium name="The Broad Institute Genome Sequencing Center for Infectious Disease"/>
            <person name="Wu L."/>
            <person name="Ma J."/>
        </authorList>
    </citation>
    <scope>NUCLEOTIDE SEQUENCE [LARGE SCALE GENOMIC DNA]</scope>
    <source>
        <strain evidence="7">CGMCC 4.1415</strain>
    </source>
</reference>
<evidence type="ECO:0000256" key="2">
    <source>
        <dbReference type="ARBA" id="ARBA00023125"/>
    </source>
</evidence>
<evidence type="ECO:0000313" key="7">
    <source>
        <dbReference type="Proteomes" id="UP001596016"/>
    </source>
</evidence>
<dbReference type="Pfam" id="PF00392">
    <property type="entry name" value="GntR"/>
    <property type="match status" value="1"/>
</dbReference>
<comment type="caution">
    <text evidence="6">The sequence shown here is derived from an EMBL/GenBank/DDBJ whole genome shotgun (WGS) entry which is preliminary data.</text>
</comment>
<dbReference type="InterPro" id="IPR036388">
    <property type="entry name" value="WH-like_DNA-bd_sf"/>
</dbReference>
<dbReference type="Pfam" id="PF07729">
    <property type="entry name" value="FCD"/>
    <property type="match status" value="1"/>
</dbReference>
<dbReference type="InterPro" id="IPR036390">
    <property type="entry name" value="WH_DNA-bd_sf"/>
</dbReference>
<keyword evidence="2" id="KW-0238">DNA-binding</keyword>
<protein>
    <submittedName>
        <fullName evidence="6">GntR family transcriptional regulator</fullName>
    </submittedName>
</protein>
<sequence length="230" mass="26226">MTNKTSAQRRKTSNGPSLGRSAYSELEEMIITLRLTPGSVISEAMLIQLSKLGRTPMREALQRLERERLLKILPRRGIMVAEINVASQMKLLEVRRHLERPLARVAAQRATQSQRREILKFVDLIQETVQNDDAIRFIRISKEMYAKLIEAAHNEYFESLSLFQGLSRRFWFAHRRSGQDLKILVAAHVVRITAVVDGNAGEAEKATDALMDQLEEFARATLNYPSALHC</sequence>
<evidence type="ECO:0000256" key="3">
    <source>
        <dbReference type="ARBA" id="ARBA00023163"/>
    </source>
</evidence>
<dbReference type="SMART" id="SM00345">
    <property type="entry name" value="HTH_GNTR"/>
    <property type="match status" value="1"/>
</dbReference>
<keyword evidence="7" id="KW-1185">Reference proteome</keyword>
<dbReference type="RefSeq" id="WP_378230894.1">
    <property type="nucleotide sequence ID" value="NZ_JBHSLL010000055.1"/>
</dbReference>
<dbReference type="SUPFAM" id="SSF48008">
    <property type="entry name" value="GntR ligand-binding domain-like"/>
    <property type="match status" value="1"/>
</dbReference>